<evidence type="ECO:0000313" key="3">
    <source>
        <dbReference type="Proteomes" id="UP001364211"/>
    </source>
</evidence>
<name>A0ABU8T3K4_9PSEU</name>
<dbReference type="RefSeq" id="WP_340286260.1">
    <property type="nucleotide sequence ID" value="NZ_JBBJUP010000003.1"/>
</dbReference>
<reference evidence="2 3" key="1">
    <citation type="submission" date="2024-03" db="EMBL/GenBank/DDBJ databases">
        <title>Draft genome sequence of Pseudonocardia sp. DW16-2.</title>
        <authorList>
            <person name="Duangmal K."/>
        </authorList>
    </citation>
    <scope>NUCLEOTIDE SEQUENCE [LARGE SCALE GENOMIC DNA]</scope>
    <source>
        <strain evidence="2 3">DW16-2</strain>
    </source>
</reference>
<dbReference type="EMBL" id="JBBJUP010000003">
    <property type="protein sequence ID" value="MEJ8278136.1"/>
    <property type="molecule type" value="Genomic_DNA"/>
</dbReference>
<evidence type="ECO:0000313" key="2">
    <source>
        <dbReference type="EMBL" id="MEJ8278136.1"/>
    </source>
</evidence>
<dbReference type="Proteomes" id="UP001364211">
    <property type="component" value="Unassembled WGS sequence"/>
</dbReference>
<comment type="caution">
    <text evidence="2">The sequence shown here is derived from an EMBL/GenBank/DDBJ whole genome shotgun (WGS) entry which is preliminary data.</text>
</comment>
<gene>
    <name evidence="2" type="ORF">WJX68_04250</name>
</gene>
<proteinExistence type="predicted"/>
<protein>
    <submittedName>
        <fullName evidence="2">Uncharacterized protein</fullName>
    </submittedName>
</protein>
<feature type="region of interest" description="Disordered" evidence="1">
    <location>
        <begin position="1"/>
        <end position="29"/>
    </location>
</feature>
<evidence type="ECO:0000256" key="1">
    <source>
        <dbReference type="SAM" id="MobiDB-lite"/>
    </source>
</evidence>
<organism evidence="2 3">
    <name type="scientific">Pseudonocardia spirodelae</name>
    <dbReference type="NCBI Taxonomy" id="3133431"/>
    <lineage>
        <taxon>Bacteria</taxon>
        <taxon>Bacillati</taxon>
        <taxon>Actinomycetota</taxon>
        <taxon>Actinomycetes</taxon>
        <taxon>Pseudonocardiales</taxon>
        <taxon>Pseudonocardiaceae</taxon>
        <taxon>Pseudonocardia</taxon>
    </lineage>
</organism>
<sequence length="82" mass="8997">MQHHFPECSPDLGDGPGAAPTGEMPNHERMRMRAAAMRAAASYPGPVGELLVQELEAWEEFGHRLGGHALMTRLVTYLLGDR</sequence>
<accession>A0ABU8T3K4</accession>
<keyword evidence="3" id="KW-1185">Reference proteome</keyword>